<dbReference type="EMBL" id="VOAW01000015">
    <property type="protein sequence ID" value="TWO24635.1"/>
    <property type="molecule type" value="Genomic_DNA"/>
</dbReference>
<gene>
    <name evidence="7" type="primary">pyrB</name>
    <name evidence="10" type="ORF">ZA01_05885</name>
</gene>
<feature type="binding site" evidence="7">
    <location>
        <position position="77"/>
    </location>
    <ligand>
        <name>L-aspartate</name>
        <dbReference type="ChEBI" id="CHEBI:29991"/>
    </ligand>
</feature>
<dbReference type="Pfam" id="PF02729">
    <property type="entry name" value="OTCace_N"/>
    <property type="match status" value="1"/>
</dbReference>
<evidence type="ECO:0000256" key="4">
    <source>
        <dbReference type="ARBA" id="ARBA00022975"/>
    </source>
</evidence>
<evidence type="ECO:0000256" key="6">
    <source>
        <dbReference type="ARBA" id="ARBA00048859"/>
    </source>
</evidence>
<dbReference type="InterPro" id="IPR036901">
    <property type="entry name" value="Asp/Orn_carbamoylTrfase_sf"/>
</dbReference>
<proteinExistence type="inferred from homology"/>
<feature type="domain" description="Aspartate/ornithine carbamoyltransferase Asp/Orn-binding" evidence="8">
    <location>
        <begin position="147"/>
        <end position="286"/>
    </location>
</feature>
<dbReference type="Gene3D" id="3.40.50.1370">
    <property type="entry name" value="Aspartate/ornithine carbamoyltransferase"/>
    <property type="match status" value="2"/>
</dbReference>
<dbReference type="SUPFAM" id="SSF53671">
    <property type="entry name" value="Aspartate/ornithine carbamoyltransferase"/>
    <property type="match status" value="1"/>
</dbReference>
<dbReference type="GO" id="GO:0004070">
    <property type="term" value="F:aspartate carbamoyltransferase activity"/>
    <property type="evidence" value="ECO:0007669"/>
    <property type="project" value="UniProtKB-EC"/>
</dbReference>
<dbReference type="InterPro" id="IPR006131">
    <property type="entry name" value="Asp_carbamoyltransf_Asp/Orn-bd"/>
</dbReference>
<feature type="binding site" evidence="7">
    <location>
        <position position="130"/>
    </location>
    <ligand>
        <name>carbamoyl phosphate</name>
        <dbReference type="ChEBI" id="CHEBI:58228"/>
    </ligand>
</feature>
<feature type="domain" description="Aspartate/ornithine carbamoyltransferase carbamoyl-P binding" evidence="9">
    <location>
        <begin position="2"/>
        <end position="140"/>
    </location>
</feature>
<dbReference type="NCBIfam" id="TIGR00670">
    <property type="entry name" value="asp_carb_tr"/>
    <property type="match status" value="1"/>
</dbReference>
<protein>
    <recommendedName>
        <fullName evidence="7">Aspartate carbamoyltransferase</fullName>
        <ecNumber evidence="7">2.1.3.2</ecNumber>
    </recommendedName>
    <alternativeName>
        <fullName evidence="7">Aspartate transcarbamylase</fullName>
        <shortName evidence="7">ATCase</shortName>
    </alternativeName>
</protein>
<dbReference type="PANTHER" id="PTHR45753">
    <property type="entry name" value="ORNITHINE CARBAMOYLTRANSFERASE, MITOCHONDRIAL"/>
    <property type="match status" value="1"/>
</dbReference>
<feature type="binding site" evidence="7">
    <location>
        <position position="250"/>
    </location>
    <ligand>
        <name>carbamoyl phosphate</name>
        <dbReference type="ChEBI" id="CHEBI:58228"/>
    </ligand>
</feature>
<comment type="pathway">
    <text evidence="1 7">Pyrimidine metabolism; UMP biosynthesis via de novo pathway; (S)-dihydroorotate from bicarbonate: step 2/3.</text>
</comment>
<dbReference type="RefSeq" id="WP_147500962.1">
    <property type="nucleotide sequence ID" value="NZ_VOAW01000015.1"/>
</dbReference>
<feature type="binding site" evidence="7">
    <location>
        <position position="50"/>
    </location>
    <ligand>
        <name>carbamoyl phosphate</name>
        <dbReference type="ChEBI" id="CHEBI:58228"/>
    </ligand>
</feature>
<evidence type="ECO:0000256" key="7">
    <source>
        <dbReference type="HAMAP-Rule" id="MF_00001"/>
    </source>
</evidence>
<dbReference type="InterPro" id="IPR006132">
    <property type="entry name" value="Asp/Orn_carbamoyltranf_P-bd"/>
</dbReference>
<feature type="binding site" evidence="7">
    <location>
        <position position="127"/>
    </location>
    <ligand>
        <name>carbamoyl phosphate</name>
        <dbReference type="ChEBI" id="CHEBI:58228"/>
    </ligand>
</feature>
<organism evidence="10 11">
    <name type="scientific">Campylobacter insulaenigrae</name>
    <dbReference type="NCBI Taxonomy" id="260714"/>
    <lineage>
        <taxon>Bacteria</taxon>
        <taxon>Pseudomonadati</taxon>
        <taxon>Campylobacterota</taxon>
        <taxon>Epsilonproteobacteria</taxon>
        <taxon>Campylobacterales</taxon>
        <taxon>Campylobacteraceae</taxon>
        <taxon>Campylobacter</taxon>
    </lineage>
</organism>
<dbReference type="Pfam" id="PF00185">
    <property type="entry name" value="OTCace"/>
    <property type="match status" value="1"/>
</dbReference>
<accession>A0ABY3G3G8</accession>
<evidence type="ECO:0000256" key="5">
    <source>
        <dbReference type="ARBA" id="ARBA00043884"/>
    </source>
</evidence>
<keyword evidence="3 7" id="KW-0808">Transferase</keyword>
<comment type="subunit">
    <text evidence="7">Heterododecamer (2C3:3R2) of six catalytic PyrB chains organized as two trimers (C3), and six regulatory PyrI chains organized as three dimers (R2).</text>
</comment>
<comment type="function">
    <text evidence="5 7">Catalyzes the condensation of carbamoyl phosphate and aspartate to form carbamoyl aspartate and inorganic phosphate, the committed step in the de novo pyrimidine nucleotide biosynthesis pathway.</text>
</comment>
<dbReference type="EC" id="2.1.3.2" evidence="7"/>
<comment type="similarity">
    <text evidence="2 7">Belongs to the aspartate/ornithine carbamoyltransferase superfamily. ATCase family.</text>
</comment>
<comment type="caution">
    <text evidence="10">The sequence shown here is derived from an EMBL/GenBank/DDBJ whole genome shotgun (WGS) entry which is preliminary data.</text>
</comment>
<name>A0ABY3G3G8_9BACT</name>
<feature type="binding site" evidence="7">
    <location>
        <position position="99"/>
    </location>
    <ligand>
        <name>carbamoyl phosphate</name>
        <dbReference type="ChEBI" id="CHEBI:58228"/>
    </ligand>
</feature>
<keyword evidence="4 7" id="KW-0665">Pyrimidine biosynthesis</keyword>
<feature type="binding site" evidence="7">
    <location>
        <position position="251"/>
    </location>
    <ligand>
        <name>carbamoyl phosphate</name>
        <dbReference type="ChEBI" id="CHEBI:58228"/>
    </ligand>
</feature>
<comment type="catalytic activity">
    <reaction evidence="6 7">
        <text>carbamoyl phosphate + L-aspartate = N-carbamoyl-L-aspartate + phosphate + H(+)</text>
        <dbReference type="Rhea" id="RHEA:20013"/>
        <dbReference type="ChEBI" id="CHEBI:15378"/>
        <dbReference type="ChEBI" id="CHEBI:29991"/>
        <dbReference type="ChEBI" id="CHEBI:32814"/>
        <dbReference type="ChEBI" id="CHEBI:43474"/>
        <dbReference type="ChEBI" id="CHEBI:58228"/>
        <dbReference type="EC" id="2.1.3.2"/>
    </reaction>
</comment>
<evidence type="ECO:0000259" key="8">
    <source>
        <dbReference type="Pfam" id="PF00185"/>
    </source>
</evidence>
<evidence type="ECO:0000313" key="10">
    <source>
        <dbReference type="EMBL" id="TWO24635.1"/>
    </source>
</evidence>
<dbReference type="PRINTS" id="PR00100">
    <property type="entry name" value="AOTCASE"/>
</dbReference>
<evidence type="ECO:0000256" key="1">
    <source>
        <dbReference type="ARBA" id="ARBA00004852"/>
    </source>
</evidence>
<dbReference type="NCBIfam" id="NF002032">
    <property type="entry name" value="PRK00856.1"/>
    <property type="match status" value="1"/>
</dbReference>
<evidence type="ECO:0000313" key="11">
    <source>
        <dbReference type="Proteomes" id="UP000321614"/>
    </source>
</evidence>
<feature type="binding site" evidence="7">
    <location>
        <position position="211"/>
    </location>
    <ligand>
        <name>L-aspartate</name>
        <dbReference type="ChEBI" id="CHEBI:29991"/>
    </ligand>
</feature>
<evidence type="ECO:0000259" key="9">
    <source>
        <dbReference type="Pfam" id="PF02729"/>
    </source>
</evidence>
<dbReference type="PROSITE" id="PS00097">
    <property type="entry name" value="CARBAMOYLTRANSFERASE"/>
    <property type="match status" value="1"/>
</dbReference>
<evidence type="ECO:0000256" key="2">
    <source>
        <dbReference type="ARBA" id="ARBA00008896"/>
    </source>
</evidence>
<dbReference type="Proteomes" id="UP000321614">
    <property type="component" value="Unassembled WGS sequence"/>
</dbReference>
<feature type="binding site" evidence="7">
    <location>
        <position position="49"/>
    </location>
    <ligand>
        <name>carbamoyl phosphate</name>
        <dbReference type="ChEBI" id="CHEBI:58228"/>
    </ligand>
</feature>
<reference evidence="10 11" key="1">
    <citation type="submission" date="2019-07" db="EMBL/GenBank/DDBJ databases">
        <title>Rapid identification of Enteric Bacteria from Whole Genome Sequences (WGS) using Average Nucleotide Identity (ANI).</title>
        <authorList>
            <person name="Lane C."/>
        </authorList>
    </citation>
    <scope>NUCLEOTIDE SEQUENCE [LARGE SCALE GENOMIC DNA]</scope>
    <source>
        <strain evidence="10 11">2011D-8905</strain>
    </source>
</reference>
<feature type="binding site" evidence="7">
    <location>
        <position position="161"/>
    </location>
    <ligand>
        <name>L-aspartate</name>
        <dbReference type="ChEBI" id="CHEBI:29991"/>
    </ligand>
</feature>
<dbReference type="InterPro" id="IPR006130">
    <property type="entry name" value="Asp/Orn_carbamoylTrfase"/>
</dbReference>
<dbReference type="HAMAP" id="MF_00001">
    <property type="entry name" value="Asp_carb_tr"/>
    <property type="match status" value="1"/>
</dbReference>
<sequence length="294" mass="33041">MKHLITTKDFSNQEILELFKDAKSYLDEKERDDLKGKSVTTIFFENSTRTQSSFESAARRLGAKVLKLDVSRSSSSKGETLFDTAANLDAMAPNAIVVRHKNSGVPHALANYTHCPIINGGDGKHAHPTQALLDLFTIMEHFNYNVKDKKIAIVGDIKNSRVAASNLELLPRFGIDISLVGPPHFMPNYPIKQFHKLKDIIDDVDIIMSLRTQTERHNIPTYASLKDYANDFCITKKLIKDQELIILHPGPVHRNIDISDEIMADKRSKVLTQVKNGVAIRMAVLKKLILESKI</sequence>
<dbReference type="InterPro" id="IPR002082">
    <property type="entry name" value="Asp_carbamoyltransf"/>
</dbReference>
<dbReference type="PRINTS" id="PR00101">
    <property type="entry name" value="ATCASE"/>
</dbReference>
<evidence type="ECO:0000256" key="3">
    <source>
        <dbReference type="ARBA" id="ARBA00022679"/>
    </source>
</evidence>
<keyword evidence="11" id="KW-1185">Reference proteome</keyword>
<dbReference type="PANTHER" id="PTHR45753:SF6">
    <property type="entry name" value="ASPARTATE CARBAMOYLTRANSFERASE"/>
    <property type="match status" value="1"/>
</dbReference>